<dbReference type="Gene3D" id="1.10.287.130">
    <property type="match status" value="1"/>
</dbReference>
<proteinExistence type="inferred from homology"/>
<keyword evidence="11" id="KW-1133">Transmembrane helix</keyword>
<dbReference type="InterPro" id="IPR013767">
    <property type="entry name" value="PAS_fold"/>
</dbReference>
<dbReference type="OrthoDB" id="9810730at2"/>
<dbReference type="InterPro" id="IPR000700">
    <property type="entry name" value="PAS-assoc_C"/>
</dbReference>
<dbReference type="FunFam" id="3.30.565.10:FF:000010">
    <property type="entry name" value="Sensor histidine kinase RcsC"/>
    <property type="match status" value="1"/>
</dbReference>
<evidence type="ECO:0000259" key="19">
    <source>
        <dbReference type="PROSITE" id="PS50112"/>
    </source>
</evidence>
<evidence type="ECO:0000259" key="21">
    <source>
        <dbReference type="PROSITE" id="PS50894"/>
    </source>
</evidence>
<dbReference type="PROSITE" id="PS50113">
    <property type="entry name" value="PAC"/>
    <property type="match status" value="1"/>
</dbReference>
<dbReference type="InterPro" id="IPR036097">
    <property type="entry name" value="HisK_dim/P_sf"/>
</dbReference>
<evidence type="ECO:0000256" key="12">
    <source>
        <dbReference type="ARBA" id="ARBA00023012"/>
    </source>
</evidence>
<dbReference type="Pfam" id="PF00072">
    <property type="entry name" value="Response_reg"/>
    <property type="match status" value="1"/>
</dbReference>
<dbReference type="InterPro" id="IPR035965">
    <property type="entry name" value="PAS-like_dom_sf"/>
</dbReference>
<feature type="domain" description="PAC" evidence="20">
    <location>
        <begin position="86"/>
        <end position="138"/>
    </location>
</feature>
<dbReference type="PROSITE" id="PS50110">
    <property type="entry name" value="RESPONSE_REGULATORY"/>
    <property type="match status" value="1"/>
</dbReference>
<dbReference type="GO" id="GO:0005886">
    <property type="term" value="C:plasma membrane"/>
    <property type="evidence" value="ECO:0007669"/>
    <property type="project" value="UniProtKB-SubCell"/>
</dbReference>
<evidence type="ECO:0000256" key="13">
    <source>
        <dbReference type="ARBA" id="ARBA00023136"/>
    </source>
</evidence>
<evidence type="ECO:0000259" key="20">
    <source>
        <dbReference type="PROSITE" id="PS50113"/>
    </source>
</evidence>
<dbReference type="PROSITE" id="PS50109">
    <property type="entry name" value="HIS_KIN"/>
    <property type="match status" value="1"/>
</dbReference>
<dbReference type="AlphaFoldDB" id="A0A2R7YVS5"/>
<dbReference type="SUPFAM" id="SSF47226">
    <property type="entry name" value="Histidine-containing phosphotransfer domain, HPT domain"/>
    <property type="match status" value="1"/>
</dbReference>
<feature type="domain" description="HPt" evidence="21">
    <location>
        <begin position="548"/>
        <end position="644"/>
    </location>
</feature>
<dbReference type="CDD" id="cd16922">
    <property type="entry name" value="HATPase_EvgS-ArcB-TorS-like"/>
    <property type="match status" value="1"/>
</dbReference>
<dbReference type="SUPFAM" id="SSF52172">
    <property type="entry name" value="CheY-like"/>
    <property type="match status" value="1"/>
</dbReference>
<evidence type="ECO:0000256" key="8">
    <source>
        <dbReference type="ARBA" id="ARBA00022741"/>
    </source>
</evidence>
<dbReference type="GO" id="GO:0006355">
    <property type="term" value="P:regulation of DNA-templated transcription"/>
    <property type="evidence" value="ECO:0007669"/>
    <property type="project" value="InterPro"/>
</dbReference>
<dbReference type="CDD" id="cd17546">
    <property type="entry name" value="REC_hyHK_CKI1_RcsC-like"/>
    <property type="match status" value="1"/>
</dbReference>
<dbReference type="InterPro" id="IPR003661">
    <property type="entry name" value="HisK_dim/P_dom"/>
</dbReference>
<dbReference type="InterPro" id="IPR036890">
    <property type="entry name" value="HATPase_C_sf"/>
</dbReference>
<evidence type="ECO:0000256" key="6">
    <source>
        <dbReference type="ARBA" id="ARBA00022553"/>
    </source>
</evidence>
<dbReference type="SMART" id="SM00388">
    <property type="entry name" value="HisKA"/>
    <property type="match status" value="1"/>
</dbReference>
<dbReference type="CDD" id="cd00130">
    <property type="entry name" value="PAS"/>
    <property type="match status" value="1"/>
</dbReference>
<keyword evidence="6 16" id="KW-0597">Phosphoprotein</keyword>
<reference evidence="22 23" key="1">
    <citation type="submission" date="2018-03" db="EMBL/GenBank/DDBJ databases">
        <authorList>
            <person name="Keele B.F."/>
        </authorList>
    </citation>
    <scope>NUCLEOTIDE SEQUENCE [LARGE SCALE GENOMIC DNA]</scope>
    <source>
        <strain evidence="22 23">IB-3</strain>
    </source>
</reference>
<dbReference type="PANTHER" id="PTHR45339:SF1">
    <property type="entry name" value="HYBRID SIGNAL TRANSDUCTION HISTIDINE KINASE J"/>
    <property type="match status" value="1"/>
</dbReference>
<evidence type="ECO:0000256" key="14">
    <source>
        <dbReference type="ARBA" id="ARBA00074306"/>
    </source>
</evidence>
<name>A0A2R7YVS5_9ACTN</name>
<dbReference type="InterPro" id="IPR011006">
    <property type="entry name" value="CheY-like_superfamily"/>
</dbReference>
<dbReference type="PROSITE" id="PS50894">
    <property type="entry name" value="HPT"/>
    <property type="match status" value="1"/>
</dbReference>
<feature type="domain" description="PAS" evidence="19">
    <location>
        <begin position="12"/>
        <end position="82"/>
    </location>
</feature>
<keyword evidence="12" id="KW-0902">Two-component regulatory system</keyword>
<feature type="domain" description="Response regulatory" evidence="18">
    <location>
        <begin position="404"/>
        <end position="521"/>
    </location>
</feature>
<dbReference type="Gene3D" id="3.30.565.10">
    <property type="entry name" value="Histidine kinase-like ATPase, C-terminal domain"/>
    <property type="match status" value="1"/>
</dbReference>
<evidence type="ECO:0000256" key="7">
    <source>
        <dbReference type="ARBA" id="ARBA00022692"/>
    </source>
</evidence>
<dbReference type="PRINTS" id="PR00344">
    <property type="entry name" value="BCTRLSENSOR"/>
</dbReference>
<dbReference type="InterPro" id="IPR005467">
    <property type="entry name" value="His_kinase_dom"/>
</dbReference>
<feature type="modified residue" description="Phosphohistidine" evidence="15">
    <location>
        <position position="588"/>
    </location>
</feature>
<keyword evidence="9" id="KW-0808">Transferase</keyword>
<organism evidence="22 23">
    <name type="scientific">Nocardioides currus</name>
    <dbReference type="NCBI Taxonomy" id="2133958"/>
    <lineage>
        <taxon>Bacteria</taxon>
        <taxon>Bacillati</taxon>
        <taxon>Actinomycetota</taxon>
        <taxon>Actinomycetes</taxon>
        <taxon>Propionibacteriales</taxon>
        <taxon>Nocardioidaceae</taxon>
        <taxon>Nocardioides</taxon>
    </lineage>
</organism>
<keyword evidence="13" id="KW-0472">Membrane</keyword>
<evidence type="ECO:0000256" key="4">
    <source>
        <dbReference type="ARBA" id="ARBA00012438"/>
    </source>
</evidence>
<dbReference type="Pfam" id="PF00989">
    <property type="entry name" value="PAS"/>
    <property type="match status" value="1"/>
</dbReference>
<feature type="modified residue" description="4-aspartylphosphate" evidence="16">
    <location>
        <position position="453"/>
    </location>
</feature>
<dbReference type="InterPro" id="IPR036641">
    <property type="entry name" value="HPT_dom_sf"/>
</dbReference>
<keyword evidence="5" id="KW-1003">Cell membrane</keyword>
<keyword evidence="8" id="KW-0547">Nucleotide-binding</keyword>
<dbReference type="SMART" id="SM00387">
    <property type="entry name" value="HATPase_c"/>
    <property type="match status" value="1"/>
</dbReference>
<evidence type="ECO:0000256" key="1">
    <source>
        <dbReference type="ARBA" id="ARBA00000085"/>
    </source>
</evidence>
<dbReference type="Proteomes" id="UP000244867">
    <property type="component" value="Unassembled WGS sequence"/>
</dbReference>
<keyword evidence="10" id="KW-0067">ATP-binding</keyword>
<dbReference type="SMART" id="SM00091">
    <property type="entry name" value="PAS"/>
    <property type="match status" value="1"/>
</dbReference>
<evidence type="ECO:0000256" key="5">
    <source>
        <dbReference type="ARBA" id="ARBA00022475"/>
    </source>
</evidence>
<dbReference type="PANTHER" id="PTHR45339">
    <property type="entry name" value="HYBRID SIGNAL TRANSDUCTION HISTIDINE KINASE J"/>
    <property type="match status" value="1"/>
</dbReference>
<dbReference type="Pfam" id="PF01627">
    <property type="entry name" value="Hpt"/>
    <property type="match status" value="1"/>
</dbReference>
<dbReference type="RefSeq" id="WP_108345270.1">
    <property type="nucleotide sequence ID" value="NZ_PYXZ01000006.1"/>
</dbReference>
<dbReference type="InterPro" id="IPR004358">
    <property type="entry name" value="Sig_transdc_His_kin-like_C"/>
</dbReference>
<gene>
    <name evidence="22" type="ORF">C7S10_15220</name>
</gene>
<dbReference type="Gene3D" id="3.30.450.20">
    <property type="entry name" value="PAS domain"/>
    <property type="match status" value="1"/>
</dbReference>
<evidence type="ECO:0000256" key="10">
    <source>
        <dbReference type="ARBA" id="ARBA00022840"/>
    </source>
</evidence>
<evidence type="ECO:0000259" key="18">
    <source>
        <dbReference type="PROSITE" id="PS50110"/>
    </source>
</evidence>
<sequence length="644" mass="69136">MSDFRRGDHASADAFFQHLVETSTDGLWLIDFDGRTVYANARVAEMHGISVSELGGLSVFDVLDDRGKESFRGHLERLRAGMVEQDDEESLLVRRDGTGRWVLVSSQAVMHPTSGEPCVLLRLSDFSRRRQERDELTRAKAAFAEARDSAVAESQQKSEFLATVSHEIRTPLNGVLGLNELLLATDLDDEQRRLATGVGQSGRLLLELVSDVLDFSKVDAGRLDLEEVEFDVRVVVDQVVDPVREAAHGKGLGFSVSYDDLDHRVVRGDPTRLAQVCGNLLSNALKFTDEGRVDVVVSSEAVGEATRLRVSVVDTGIGIDGDAADVFAPFQQADSSTSRVFGGTGLGLAISRDLAEAMGGEVQFDSVVGRGTTFWFTCLVAPVDAGHAAPSTDAVRATTQVPRRVLVVEDNEVNQMVARGFLHSLGHSVETASDGLAAVALLGRDSFDLVLMDVQMPRLDGYATTRRIRSAEPAGSRIPIVAMTANAVAGERERCLSAGMDDFLTKPVDREDLARVLASWVGDKPPAVAPATRPPVLDRARLALLADEDLGGADYLGRVLGRFETGGPAMVTAIEDARTVEDLQFAAHKLAGTAANIGFGRMADVARDLEEQARGGAVRAPDALLEDLRAALGESLDALAALRS</sequence>
<dbReference type="EMBL" id="PYXZ01000006">
    <property type="protein sequence ID" value="PUA80462.1"/>
    <property type="molecule type" value="Genomic_DNA"/>
</dbReference>
<keyword evidence="23" id="KW-1185">Reference proteome</keyword>
<comment type="similarity">
    <text evidence="3">In the N-terminal section; belongs to the phytochrome family.</text>
</comment>
<evidence type="ECO:0000256" key="11">
    <source>
        <dbReference type="ARBA" id="ARBA00022989"/>
    </source>
</evidence>
<dbReference type="SMART" id="SM00448">
    <property type="entry name" value="REC"/>
    <property type="match status" value="1"/>
</dbReference>
<protein>
    <recommendedName>
        <fullName evidence="14">Circadian input-output histidine kinase CikA</fullName>
        <ecNumber evidence="4">2.7.13.3</ecNumber>
    </recommendedName>
</protein>
<dbReference type="Pfam" id="PF02518">
    <property type="entry name" value="HATPase_c"/>
    <property type="match status" value="1"/>
</dbReference>
<dbReference type="PROSITE" id="PS50112">
    <property type="entry name" value="PAS"/>
    <property type="match status" value="1"/>
</dbReference>
<evidence type="ECO:0000256" key="15">
    <source>
        <dbReference type="PROSITE-ProRule" id="PRU00110"/>
    </source>
</evidence>
<comment type="subcellular location">
    <subcellularLocation>
        <location evidence="2">Cell membrane</location>
        <topology evidence="2">Multi-pass membrane protein</topology>
    </subcellularLocation>
</comment>
<dbReference type="InterPro" id="IPR008207">
    <property type="entry name" value="Sig_transdc_His_kin_Hpt_dom"/>
</dbReference>
<dbReference type="NCBIfam" id="TIGR00229">
    <property type="entry name" value="sensory_box"/>
    <property type="match status" value="1"/>
</dbReference>
<dbReference type="InterPro" id="IPR003594">
    <property type="entry name" value="HATPase_dom"/>
</dbReference>
<keyword evidence="7" id="KW-0812">Transmembrane</keyword>
<evidence type="ECO:0000256" key="9">
    <source>
        <dbReference type="ARBA" id="ARBA00022777"/>
    </source>
</evidence>
<evidence type="ECO:0000313" key="22">
    <source>
        <dbReference type="EMBL" id="PUA80462.1"/>
    </source>
</evidence>
<comment type="catalytic activity">
    <reaction evidence="1">
        <text>ATP + protein L-histidine = ADP + protein N-phospho-L-histidine.</text>
        <dbReference type="EC" id="2.7.13.3"/>
    </reaction>
</comment>
<dbReference type="InterPro" id="IPR000014">
    <property type="entry name" value="PAS"/>
</dbReference>
<dbReference type="GO" id="GO:0000155">
    <property type="term" value="F:phosphorelay sensor kinase activity"/>
    <property type="evidence" value="ECO:0007669"/>
    <property type="project" value="InterPro"/>
</dbReference>
<dbReference type="SUPFAM" id="SSF55785">
    <property type="entry name" value="PYP-like sensor domain (PAS domain)"/>
    <property type="match status" value="1"/>
</dbReference>
<dbReference type="SMART" id="SM00073">
    <property type="entry name" value="HPT"/>
    <property type="match status" value="1"/>
</dbReference>
<dbReference type="Gene3D" id="1.20.120.160">
    <property type="entry name" value="HPT domain"/>
    <property type="match status" value="1"/>
</dbReference>
<evidence type="ECO:0000313" key="23">
    <source>
        <dbReference type="Proteomes" id="UP000244867"/>
    </source>
</evidence>
<evidence type="ECO:0000256" key="16">
    <source>
        <dbReference type="PROSITE-ProRule" id="PRU00169"/>
    </source>
</evidence>
<accession>A0A2R7YVS5</accession>
<dbReference type="Gene3D" id="3.40.50.2300">
    <property type="match status" value="1"/>
</dbReference>
<dbReference type="Pfam" id="PF00512">
    <property type="entry name" value="HisKA"/>
    <property type="match status" value="1"/>
</dbReference>
<evidence type="ECO:0000256" key="2">
    <source>
        <dbReference type="ARBA" id="ARBA00004651"/>
    </source>
</evidence>
<dbReference type="SUPFAM" id="SSF47384">
    <property type="entry name" value="Homodimeric domain of signal transducing histidine kinase"/>
    <property type="match status" value="1"/>
</dbReference>
<evidence type="ECO:0000259" key="17">
    <source>
        <dbReference type="PROSITE" id="PS50109"/>
    </source>
</evidence>
<dbReference type="EC" id="2.7.13.3" evidence="4"/>
<feature type="domain" description="Histidine kinase" evidence="17">
    <location>
        <begin position="163"/>
        <end position="382"/>
    </location>
</feature>
<dbReference type="InterPro" id="IPR001789">
    <property type="entry name" value="Sig_transdc_resp-reg_receiver"/>
</dbReference>
<comment type="caution">
    <text evidence="22">The sequence shown here is derived from an EMBL/GenBank/DDBJ whole genome shotgun (WGS) entry which is preliminary data.</text>
</comment>
<evidence type="ECO:0000256" key="3">
    <source>
        <dbReference type="ARBA" id="ARBA00006402"/>
    </source>
</evidence>
<keyword evidence="9" id="KW-0418">Kinase</keyword>
<dbReference type="SUPFAM" id="SSF55874">
    <property type="entry name" value="ATPase domain of HSP90 chaperone/DNA topoisomerase II/histidine kinase"/>
    <property type="match status" value="1"/>
</dbReference>
<dbReference type="GO" id="GO:0005524">
    <property type="term" value="F:ATP binding"/>
    <property type="evidence" value="ECO:0007669"/>
    <property type="project" value="UniProtKB-KW"/>
</dbReference>
<dbReference type="CDD" id="cd00082">
    <property type="entry name" value="HisKA"/>
    <property type="match status" value="1"/>
</dbReference>